<gene>
    <name evidence="2" type="ORF">IV74_GL001948</name>
</gene>
<dbReference type="AlphaFoldDB" id="A0A0R2HN92"/>
<dbReference type="eggNOG" id="COG5353">
    <property type="taxonomic scope" value="Bacteria"/>
</dbReference>
<dbReference type="Pfam" id="PF17881">
    <property type="entry name" value="TseB"/>
    <property type="match status" value="1"/>
</dbReference>
<organism evidence="2 3">
    <name type="scientific">Carnobacterium divergens DSM 20623</name>
    <dbReference type="NCBI Taxonomy" id="1449336"/>
    <lineage>
        <taxon>Bacteria</taxon>
        <taxon>Bacillati</taxon>
        <taxon>Bacillota</taxon>
        <taxon>Bacilli</taxon>
        <taxon>Lactobacillales</taxon>
        <taxon>Carnobacteriaceae</taxon>
        <taxon>Carnobacterium</taxon>
    </lineage>
</organism>
<name>A0A0R2HN92_CARDV</name>
<dbReference type="SUPFAM" id="SSF54403">
    <property type="entry name" value="Cystatin/monellin"/>
    <property type="match status" value="2"/>
</dbReference>
<reference evidence="2 3" key="1">
    <citation type="journal article" date="2015" name="Genome Announc.">
        <title>Expanding the biotechnology potential of lactobacilli through comparative genomics of 213 strains and associated genera.</title>
        <authorList>
            <person name="Sun Z."/>
            <person name="Harris H.M."/>
            <person name="McCann A."/>
            <person name="Guo C."/>
            <person name="Argimon S."/>
            <person name="Zhang W."/>
            <person name="Yang X."/>
            <person name="Jeffery I.B."/>
            <person name="Cooney J.C."/>
            <person name="Kagawa T.F."/>
            <person name="Liu W."/>
            <person name="Song Y."/>
            <person name="Salvetti E."/>
            <person name="Wrobel A."/>
            <person name="Rasinkangas P."/>
            <person name="Parkhill J."/>
            <person name="Rea M.C."/>
            <person name="O'Sullivan O."/>
            <person name="Ritari J."/>
            <person name="Douillard F.P."/>
            <person name="Paul Ross R."/>
            <person name="Yang R."/>
            <person name="Briner A.E."/>
            <person name="Felis G.E."/>
            <person name="de Vos W.M."/>
            <person name="Barrangou R."/>
            <person name="Klaenhammer T.R."/>
            <person name="Caufield P.W."/>
            <person name="Cui Y."/>
            <person name="Zhang H."/>
            <person name="O'Toole P.W."/>
        </authorList>
    </citation>
    <scope>NUCLEOTIDE SEQUENCE [LARGE SCALE GENOMIC DNA]</scope>
    <source>
        <strain evidence="2 3">DSM 20623</strain>
    </source>
</reference>
<evidence type="ECO:0000313" key="3">
    <source>
        <dbReference type="Proteomes" id="UP000051658"/>
    </source>
</evidence>
<proteinExistence type="predicted"/>
<dbReference type="Gene3D" id="3.10.450.40">
    <property type="match status" value="2"/>
</dbReference>
<evidence type="ECO:0000313" key="2">
    <source>
        <dbReference type="EMBL" id="KRN54367.1"/>
    </source>
</evidence>
<dbReference type="InterPro" id="IPR046350">
    <property type="entry name" value="Cystatin_sf"/>
</dbReference>
<dbReference type="PATRIC" id="fig|1449336.4.peg.1985"/>
<evidence type="ECO:0000259" key="1">
    <source>
        <dbReference type="Pfam" id="PF17881"/>
    </source>
</evidence>
<dbReference type="EMBL" id="JQBS01000035">
    <property type="protein sequence ID" value="KRN54367.1"/>
    <property type="molecule type" value="Genomic_DNA"/>
</dbReference>
<protein>
    <recommendedName>
        <fullName evidence="1">Cell wall elongation regulator TseB-like domain-containing protein</fullName>
    </recommendedName>
</protein>
<comment type="caution">
    <text evidence="2">The sequence shown here is derived from an EMBL/GenBank/DDBJ whole genome shotgun (WGS) entry which is preliminary data.</text>
</comment>
<dbReference type="Proteomes" id="UP000051658">
    <property type="component" value="Unassembled WGS sequence"/>
</dbReference>
<sequence>MKKMKKWFVLILTIIMATIVVGAATIYYQGNHPMSKAKSEAIEIAKSETDLKEVDNFYWYNGKETYFTVTGKTNKNKAIIVIIAKKGGKTTVIDADKAISEGQARSMTREAKNPEKILESRIGMDKKVPIWEVAYQEKNGRLGYHVITLEDGEYIRDIGNI</sequence>
<feature type="domain" description="Cell wall elongation regulator TseB-like" evidence="1">
    <location>
        <begin position="40"/>
        <end position="83"/>
    </location>
</feature>
<keyword evidence="3" id="KW-1185">Reference proteome</keyword>
<dbReference type="InterPro" id="IPR041401">
    <property type="entry name" value="TseB-like_dom"/>
</dbReference>
<accession>A0A0R2HN92</accession>